<comment type="caution">
    <text evidence="1">The sequence shown here is derived from an EMBL/GenBank/DDBJ whole genome shotgun (WGS) entry which is preliminary data.</text>
</comment>
<dbReference type="EMBL" id="JABWDY010023278">
    <property type="protein sequence ID" value="KAF5191061.1"/>
    <property type="molecule type" value="Genomic_DNA"/>
</dbReference>
<evidence type="ECO:0000313" key="2">
    <source>
        <dbReference type="Proteomes" id="UP000554482"/>
    </source>
</evidence>
<organism evidence="1 2">
    <name type="scientific">Thalictrum thalictroides</name>
    <name type="common">Rue-anemone</name>
    <name type="synonym">Anemone thalictroides</name>
    <dbReference type="NCBI Taxonomy" id="46969"/>
    <lineage>
        <taxon>Eukaryota</taxon>
        <taxon>Viridiplantae</taxon>
        <taxon>Streptophyta</taxon>
        <taxon>Embryophyta</taxon>
        <taxon>Tracheophyta</taxon>
        <taxon>Spermatophyta</taxon>
        <taxon>Magnoliopsida</taxon>
        <taxon>Ranunculales</taxon>
        <taxon>Ranunculaceae</taxon>
        <taxon>Thalictroideae</taxon>
        <taxon>Thalictrum</taxon>
    </lineage>
</organism>
<accession>A0A7J6W1K6</accession>
<name>A0A7J6W1K6_THATH</name>
<keyword evidence="2" id="KW-1185">Reference proteome</keyword>
<proteinExistence type="predicted"/>
<protein>
    <submittedName>
        <fullName evidence="1">Uncharacterized protein</fullName>
    </submittedName>
</protein>
<dbReference type="AlphaFoldDB" id="A0A7J6W1K6"/>
<sequence>MNGNYLFLVRDQQFCMYNIVTQELTNLSTRRFLNDTRIQIAEYKESLVSVGKGHGGAISPTCVVSNKIVEFRFT</sequence>
<evidence type="ECO:0000313" key="1">
    <source>
        <dbReference type="EMBL" id="KAF5191061.1"/>
    </source>
</evidence>
<dbReference type="OrthoDB" id="1937835at2759"/>
<gene>
    <name evidence="1" type="ORF">FRX31_019353</name>
</gene>
<dbReference type="Proteomes" id="UP000554482">
    <property type="component" value="Unassembled WGS sequence"/>
</dbReference>
<reference evidence="1 2" key="1">
    <citation type="submission" date="2020-06" db="EMBL/GenBank/DDBJ databases">
        <title>Transcriptomic and genomic resources for Thalictrum thalictroides and T. hernandezii: Facilitating candidate gene discovery in an emerging model plant lineage.</title>
        <authorList>
            <person name="Arias T."/>
            <person name="Riano-Pachon D.M."/>
            <person name="Di Stilio V.S."/>
        </authorList>
    </citation>
    <scope>NUCLEOTIDE SEQUENCE [LARGE SCALE GENOMIC DNA]</scope>
    <source>
        <strain evidence="2">cv. WT478/WT964</strain>
        <tissue evidence="1">Leaves</tissue>
    </source>
</reference>